<dbReference type="GeneID" id="66834922"/>
<protein>
    <submittedName>
        <fullName evidence="2">Uncharacterized protein</fullName>
    </submittedName>
</protein>
<proteinExistence type="predicted"/>
<dbReference type="Proteomes" id="UP000042997">
    <property type="component" value="Unassembled WGS sequence"/>
</dbReference>
<evidence type="ECO:0000313" key="2">
    <source>
        <dbReference type="EMBL" id="CDZ92340.1"/>
    </source>
</evidence>
<sequence length="96" mass="10621">MRQHERSGPESVGTDQDEPDATTYLLGSPAMRDRLLSSLESLKISNAPIDKVNETQVPLELRSASGGRAWLLPESMWLRLQAIAQTVSAATEEREE</sequence>
<organism evidence="2 3">
    <name type="scientific">Rhodococcus ruber</name>
    <dbReference type="NCBI Taxonomy" id="1830"/>
    <lineage>
        <taxon>Bacteria</taxon>
        <taxon>Bacillati</taxon>
        <taxon>Actinomycetota</taxon>
        <taxon>Actinomycetes</taxon>
        <taxon>Mycobacteriales</taxon>
        <taxon>Nocardiaceae</taxon>
        <taxon>Rhodococcus</taxon>
    </lineage>
</organism>
<feature type="region of interest" description="Disordered" evidence="1">
    <location>
        <begin position="1"/>
        <end position="24"/>
    </location>
</feature>
<dbReference type="EMBL" id="CCSD01000109">
    <property type="protein sequence ID" value="CDZ92340.1"/>
    <property type="molecule type" value="Genomic_DNA"/>
</dbReference>
<reference evidence="2 3" key="1">
    <citation type="journal article" date="2014" name="Genome Announc.">
        <title>Draft Genome Sequence of Propane- and Butane-Oxidizing Actinobacterium Rhodococcus ruber IEGM 231.</title>
        <authorList>
            <person name="Ivshina I.B."/>
            <person name="Kuyukina M.S."/>
            <person name="Krivoruchko A.V."/>
            <person name="Barbe V."/>
            <person name="Fischer C."/>
        </authorList>
    </citation>
    <scope>NUCLEOTIDE SEQUENCE [LARGE SCALE GENOMIC DNA]</scope>
</reference>
<dbReference type="AlphaFoldDB" id="A0A098BVS9"/>
<dbReference type="RefSeq" id="WP_203011539.1">
    <property type="nucleotide sequence ID" value="NZ_CP044211.1"/>
</dbReference>
<accession>A0A098BVS9</accession>
<name>A0A098BVS9_9NOCA</name>
<gene>
    <name evidence="2" type="ORF">RHRU231_930219</name>
</gene>
<evidence type="ECO:0000256" key="1">
    <source>
        <dbReference type="SAM" id="MobiDB-lite"/>
    </source>
</evidence>
<evidence type="ECO:0000313" key="3">
    <source>
        <dbReference type="Proteomes" id="UP000042997"/>
    </source>
</evidence>